<dbReference type="InterPro" id="IPR050708">
    <property type="entry name" value="T6SS_VgrG/RHS"/>
</dbReference>
<evidence type="ECO:0000313" key="1">
    <source>
        <dbReference type="EMBL" id="RMA82156.1"/>
    </source>
</evidence>
<name>A0A3M0AC69_9GAMM</name>
<dbReference type="EMBL" id="REFJ01000001">
    <property type="protein sequence ID" value="RMA82156.1"/>
    <property type="molecule type" value="Genomic_DNA"/>
</dbReference>
<dbReference type="AlphaFoldDB" id="A0A3M0AC69"/>
<reference evidence="1 2" key="1">
    <citation type="submission" date="2018-10" db="EMBL/GenBank/DDBJ databases">
        <title>Genomic Encyclopedia of Type Strains, Phase IV (KMG-IV): sequencing the most valuable type-strain genomes for metagenomic binning, comparative biology and taxonomic classification.</title>
        <authorList>
            <person name="Goeker M."/>
        </authorList>
    </citation>
    <scope>NUCLEOTIDE SEQUENCE [LARGE SCALE GENOMIC DNA]</scope>
    <source>
        <strain evidence="1 2">DSM 25080</strain>
    </source>
</reference>
<dbReference type="Proteomes" id="UP000267187">
    <property type="component" value="Unassembled WGS sequence"/>
</dbReference>
<proteinExistence type="predicted"/>
<dbReference type="PANTHER" id="PTHR32305:SF15">
    <property type="entry name" value="PROTEIN RHSA-RELATED"/>
    <property type="match status" value="1"/>
</dbReference>
<sequence length="315" mass="34310">MYGSQGQLLHRLNATTNTATDYIAIANTTVAEVERVGSNDSVRYPYFDQLGSAVKMGNASGGLINSEQAIFLPFGERWGTTNQAANGRGFTGHVDDTELGLTYMQARYYDPVIGRFYANDPVGTLGHLQNGNIQGFNRYAYANNNPYSYVDPGGREVVWVGTEDEIEYARSAVEEARRLSKNTNRDLEALEASHHVHVIQGRPYNTHRSKTIAAGGGSLVNPDGTAGVGSGSYITIGYEADPLDGTKRADPATTAAHEIGHAQDLDSGVYPRDPDTLIRIGPNGQTTPKDEVGSLRNENEVRAAKDMKIREYYNQ</sequence>
<organism evidence="1 2">
    <name type="scientific">Umboniibacter marinipuniceus</name>
    <dbReference type="NCBI Taxonomy" id="569599"/>
    <lineage>
        <taxon>Bacteria</taxon>
        <taxon>Pseudomonadati</taxon>
        <taxon>Pseudomonadota</taxon>
        <taxon>Gammaproteobacteria</taxon>
        <taxon>Cellvibrionales</taxon>
        <taxon>Cellvibrionaceae</taxon>
        <taxon>Umboniibacter</taxon>
    </lineage>
</organism>
<gene>
    <name evidence="1" type="ORF">DFR27_0103</name>
</gene>
<evidence type="ECO:0000313" key="2">
    <source>
        <dbReference type="Proteomes" id="UP000267187"/>
    </source>
</evidence>
<dbReference type="InterPro" id="IPR022385">
    <property type="entry name" value="Rhs_assc_core"/>
</dbReference>
<dbReference type="NCBIfam" id="TIGR03696">
    <property type="entry name" value="Rhs_assc_core"/>
    <property type="match status" value="1"/>
</dbReference>
<protein>
    <submittedName>
        <fullName evidence="1">RHS repeat-associated protein</fullName>
    </submittedName>
</protein>
<dbReference type="Gene3D" id="2.180.10.10">
    <property type="entry name" value="RHS repeat-associated core"/>
    <property type="match status" value="1"/>
</dbReference>
<comment type="caution">
    <text evidence="1">The sequence shown here is derived from an EMBL/GenBank/DDBJ whole genome shotgun (WGS) entry which is preliminary data.</text>
</comment>
<keyword evidence="2" id="KW-1185">Reference proteome</keyword>
<dbReference type="PANTHER" id="PTHR32305">
    <property type="match status" value="1"/>
</dbReference>
<accession>A0A3M0AC69</accession>